<dbReference type="GO" id="GO:0051782">
    <property type="term" value="P:negative regulation of cell division"/>
    <property type="evidence" value="ECO:0007669"/>
    <property type="project" value="TreeGrafter"/>
</dbReference>
<name>A0A5E7ESQ6_PSEFL</name>
<protein>
    <submittedName>
        <fullName evidence="3">Iron-sulfur cluster carrier protein</fullName>
    </submittedName>
</protein>
<proteinExistence type="predicted"/>
<dbReference type="GO" id="GO:0005524">
    <property type="term" value="F:ATP binding"/>
    <property type="evidence" value="ECO:0007669"/>
    <property type="project" value="UniProtKB-KW"/>
</dbReference>
<evidence type="ECO:0000313" key="4">
    <source>
        <dbReference type="Proteomes" id="UP000409037"/>
    </source>
</evidence>
<dbReference type="PANTHER" id="PTHR43384">
    <property type="entry name" value="SEPTUM SITE-DETERMINING PROTEIN MIND HOMOLOG, CHLOROPLASTIC-RELATED"/>
    <property type="match status" value="1"/>
</dbReference>
<accession>A0A5E7ESQ6</accession>
<dbReference type="Proteomes" id="UP000409037">
    <property type="component" value="Unassembled WGS sequence"/>
</dbReference>
<dbReference type="InterPro" id="IPR050625">
    <property type="entry name" value="ParA/MinD_ATPase"/>
</dbReference>
<dbReference type="NCBIfam" id="TIGR03371">
    <property type="entry name" value="cellulose_yhjQ"/>
    <property type="match status" value="1"/>
</dbReference>
<organism evidence="3 4">
    <name type="scientific">Pseudomonas fluorescens</name>
    <dbReference type="NCBI Taxonomy" id="294"/>
    <lineage>
        <taxon>Bacteria</taxon>
        <taxon>Pseudomonadati</taxon>
        <taxon>Pseudomonadota</taxon>
        <taxon>Gammaproteobacteria</taxon>
        <taxon>Pseudomonadales</taxon>
        <taxon>Pseudomonadaceae</taxon>
        <taxon>Pseudomonas</taxon>
    </lineage>
</organism>
<dbReference type="GO" id="GO:0005829">
    <property type="term" value="C:cytosol"/>
    <property type="evidence" value="ECO:0007669"/>
    <property type="project" value="TreeGrafter"/>
</dbReference>
<evidence type="ECO:0000256" key="2">
    <source>
        <dbReference type="ARBA" id="ARBA00022840"/>
    </source>
</evidence>
<evidence type="ECO:0000256" key="1">
    <source>
        <dbReference type="ARBA" id="ARBA00022741"/>
    </source>
</evidence>
<gene>
    <name evidence="3" type="ORF">PS833_04807</name>
</gene>
<sequence>MNRADDIAILFSSFGASADSYKEIEPHYDYQEQPLVPLGRLPIKPASPVLVPDPIPAQTAPIPTVETTLEASAKIQAAIDAVLDVDVNIPTASEPLPAEPIAEKPSPERVFAQSIQASAPASLRSLLEKAAQARLSTQSQEVPVAPVRIKARIVAVVSAKGGAGRSTLTSMLASTLHPREGGQVFAVDLDPQNALQFHFGIQQAVPGIAQACLEDRNWRDVCLPGLGNCQFVPYGKTAVTDLQRMQQTVANDGRWLFQQLQRMELSDKDVVILDLPAGTDESLQQALDIADHLVLVMLPDAASYRALDQMMRRLEPCLGKLHPPTLHCIINQLDPTHGFSMDMGEVLKQGLGIRPLGVVHLDRSIREALAYECNPMDQVPLSQGCQDIQEIAKALSGLLSHAQVHESSLS</sequence>
<dbReference type="GO" id="GO:0016887">
    <property type="term" value="F:ATP hydrolysis activity"/>
    <property type="evidence" value="ECO:0007669"/>
    <property type="project" value="TreeGrafter"/>
</dbReference>
<dbReference type="SUPFAM" id="SSF52540">
    <property type="entry name" value="P-loop containing nucleoside triphosphate hydrolases"/>
    <property type="match status" value="1"/>
</dbReference>
<dbReference type="OrthoDB" id="5288747at2"/>
<dbReference type="AlphaFoldDB" id="A0A5E7ESQ6"/>
<keyword evidence="2" id="KW-0067">ATP-binding</keyword>
<dbReference type="GO" id="GO:0009898">
    <property type="term" value="C:cytoplasmic side of plasma membrane"/>
    <property type="evidence" value="ECO:0007669"/>
    <property type="project" value="TreeGrafter"/>
</dbReference>
<keyword evidence="1" id="KW-0547">Nucleotide-binding</keyword>
<dbReference type="Pfam" id="PF06564">
    <property type="entry name" value="CBP_BcsQ"/>
    <property type="match status" value="1"/>
</dbReference>
<dbReference type="InterPro" id="IPR027417">
    <property type="entry name" value="P-loop_NTPase"/>
</dbReference>
<evidence type="ECO:0000313" key="3">
    <source>
        <dbReference type="EMBL" id="VVO28633.1"/>
    </source>
</evidence>
<dbReference type="InterPro" id="IPR017746">
    <property type="entry name" value="Cellulose_synthase_operon_BcsQ"/>
</dbReference>
<dbReference type="EMBL" id="CABVHU010000014">
    <property type="protein sequence ID" value="VVO28633.1"/>
    <property type="molecule type" value="Genomic_DNA"/>
</dbReference>
<dbReference type="Gene3D" id="3.40.50.300">
    <property type="entry name" value="P-loop containing nucleotide triphosphate hydrolases"/>
    <property type="match status" value="1"/>
</dbReference>
<reference evidence="3 4" key="1">
    <citation type="submission" date="2019-09" db="EMBL/GenBank/DDBJ databases">
        <authorList>
            <person name="Chandra G."/>
            <person name="Truman W A."/>
        </authorList>
    </citation>
    <scope>NUCLEOTIDE SEQUENCE [LARGE SCALE GENOMIC DNA]</scope>
    <source>
        <strain evidence="3">PS833</strain>
    </source>
</reference>
<dbReference type="PANTHER" id="PTHR43384:SF6">
    <property type="entry name" value="SEPTUM SITE-DETERMINING PROTEIN MIND HOMOLOG, CHLOROPLASTIC"/>
    <property type="match status" value="1"/>
</dbReference>
<dbReference type="RefSeq" id="WP_150800054.1">
    <property type="nucleotide sequence ID" value="NZ_CABVHU010000014.1"/>
</dbReference>